<dbReference type="PANTHER" id="PTHR44757">
    <property type="entry name" value="DIGUANYLATE CYCLASE DGCP"/>
    <property type="match status" value="1"/>
</dbReference>
<dbReference type="AlphaFoldDB" id="A0A4Q5N4L5"/>
<feature type="domain" description="EAL" evidence="2">
    <location>
        <begin position="306"/>
        <end position="561"/>
    </location>
</feature>
<dbReference type="Pfam" id="PF00563">
    <property type="entry name" value="EAL"/>
    <property type="match status" value="1"/>
</dbReference>
<dbReference type="InterPro" id="IPR052155">
    <property type="entry name" value="Biofilm_reg_signaling"/>
</dbReference>
<dbReference type="Pfam" id="PF00990">
    <property type="entry name" value="GGDEF"/>
    <property type="match status" value="1"/>
</dbReference>
<dbReference type="CDD" id="cd01948">
    <property type="entry name" value="EAL"/>
    <property type="match status" value="1"/>
</dbReference>
<dbReference type="Gene3D" id="3.30.450.20">
    <property type="entry name" value="PAS domain"/>
    <property type="match status" value="1"/>
</dbReference>
<dbReference type="InterPro" id="IPR035919">
    <property type="entry name" value="EAL_sf"/>
</dbReference>
<comment type="caution">
    <text evidence="4">The sequence shown here is derived from an EMBL/GenBank/DDBJ whole genome shotgun (WGS) entry which is preliminary data.</text>
</comment>
<gene>
    <name evidence="4" type="ORF">EUA98_07065</name>
</gene>
<dbReference type="Gene3D" id="3.20.20.450">
    <property type="entry name" value="EAL domain"/>
    <property type="match status" value="1"/>
</dbReference>
<dbReference type="InterPro" id="IPR043128">
    <property type="entry name" value="Rev_trsase/Diguanyl_cyclase"/>
</dbReference>
<dbReference type="SUPFAM" id="SSF141868">
    <property type="entry name" value="EAL domain-like"/>
    <property type="match status" value="1"/>
</dbReference>
<dbReference type="PROSITE" id="PS50112">
    <property type="entry name" value="PAS"/>
    <property type="match status" value="1"/>
</dbReference>
<dbReference type="SMART" id="SM00052">
    <property type="entry name" value="EAL"/>
    <property type="match status" value="1"/>
</dbReference>
<dbReference type="PROSITE" id="PS50887">
    <property type="entry name" value="GGDEF"/>
    <property type="match status" value="1"/>
</dbReference>
<dbReference type="Proteomes" id="UP000293764">
    <property type="component" value="Unassembled WGS sequence"/>
</dbReference>
<dbReference type="InterPro" id="IPR029787">
    <property type="entry name" value="Nucleotide_cyclase"/>
</dbReference>
<feature type="domain" description="GGDEF" evidence="3">
    <location>
        <begin position="162"/>
        <end position="297"/>
    </location>
</feature>
<evidence type="ECO:0000259" key="3">
    <source>
        <dbReference type="PROSITE" id="PS50887"/>
    </source>
</evidence>
<feature type="domain" description="PAS" evidence="1">
    <location>
        <begin position="4"/>
        <end position="59"/>
    </location>
</feature>
<dbReference type="CDD" id="cd01949">
    <property type="entry name" value="GGDEF"/>
    <property type="match status" value="1"/>
</dbReference>
<evidence type="ECO:0000313" key="4">
    <source>
        <dbReference type="EMBL" id="RYV51657.1"/>
    </source>
</evidence>
<dbReference type="InterPro" id="IPR013656">
    <property type="entry name" value="PAS_4"/>
</dbReference>
<sequence length="570" mass="61857">MHGPHARIRGFLQNTSDVFAIVDPDGEISYCSPSLGRALGLPAPGGIGLRLTDLLGEEEAGEAEAIFAGFVAGTTATQVITDWHLRHSDGTTVAFEVLSLNLLADPRVHGIVLTMRDVSERRALEVQLTHQALHDPLTGLPNRALFHDRAEHALARGARLGIVVAMLVLNVDDFKGINDAHGQTTGDGLLIQVAARLRTTLREGTTVSRSGSDEFTVLVEDLTGVAQAERFATRALQAFAAPFTVAGRVLRVSASIGLVVTGGTRDPLDVTEVMRCANLALYAAKDRGKGQVVLFHKDLHLRMLERLERRTDLERAIDADEFALRFQPIVSIETGAIVGCEALVRWQHPTRGLLPPAEFIELTEETGLIVELGRWVLAQACTQLQRWAQAGHSELSMSVNVSARQLHEDGFVEDVRHALRRHHVRPGQLVLELTESIFAVDASAISEQLRALRELGVKIAMDDFGTGYSSLSYLQKFQMDILKIDKSFVDALGNGDPDAGALVRAIISLAHALRLEVVAEGIEQPGQRDDLAAMGCGLGQGYLYSRPVEADQLVALLIDGSASDPARRLR</sequence>
<evidence type="ECO:0000259" key="2">
    <source>
        <dbReference type="PROSITE" id="PS50883"/>
    </source>
</evidence>
<keyword evidence="5" id="KW-1185">Reference proteome</keyword>
<protein>
    <submittedName>
        <fullName evidence="4">EAL domain-containing protein</fullName>
    </submittedName>
</protein>
<dbReference type="OrthoDB" id="23692at2"/>
<dbReference type="InterPro" id="IPR035965">
    <property type="entry name" value="PAS-like_dom_sf"/>
</dbReference>
<dbReference type="SUPFAM" id="SSF55073">
    <property type="entry name" value="Nucleotide cyclase"/>
    <property type="match status" value="1"/>
</dbReference>
<dbReference type="SMART" id="SM00267">
    <property type="entry name" value="GGDEF"/>
    <property type="match status" value="1"/>
</dbReference>
<dbReference type="Pfam" id="PF08448">
    <property type="entry name" value="PAS_4"/>
    <property type="match status" value="1"/>
</dbReference>
<dbReference type="FunFam" id="3.20.20.450:FF:000001">
    <property type="entry name" value="Cyclic di-GMP phosphodiesterase yahA"/>
    <property type="match status" value="1"/>
</dbReference>
<dbReference type="Gene3D" id="3.30.70.270">
    <property type="match status" value="1"/>
</dbReference>
<dbReference type="RefSeq" id="WP_130101974.1">
    <property type="nucleotide sequence ID" value="NZ_SDWW01000013.1"/>
</dbReference>
<dbReference type="NCBIfam" id="TIGR00229">
    <property type="entry name" value="sensory_box"/>
    <property type="match status" value="1"/>
</dbReference>
<name>A0A4Q5N4L5_9MICO</name>
<dbReference type="InterPro" id="IPR000160">
    <property type="entry name" value="GGDEF_dom"/>
</dbReference>
<accession>A0A4Q5N4L5</accession>
<dbReference type="InterPro" id="IPR000014">
    <property type="entry name" value="PAS"/>
</dbReference>
<evidence type="ECO:0000259" key="1">
    <source>
        <dbReference type="PROSITE" id="PS50112"/>
    </source>
</evidence>
<dbReference type="SUPFAM" id="SSF55785">
    <property type="entry name" value="PYP-like sensor domain (PAS domain)"/>
    <property type="match status" value="1"/>
</dbReference>
<dbReference type="SMART" id="SM00091">
    <property type="entry name" value="PAS"/>
    <property type="match status" value="1"/>
</dbReference>
<dbReference type="NCBIfam" id="TIGR00254">
    <property type="entry name" value="GGDEF"/>
    <property type="match status" value="1"/>
</dbReference>
<evidence type="ECO:0000313" key="5">
    <source>
        <dbReference type="Proteomes" id="UP000293764"/>
    </source>
</evidence>
<reference evidence="4 5" key="1">
    <citation type="submission" date="2019-01" db="EMBL/GenBank/DDBJ databases">
        <title>Novel species of Cellulomonas.</title>
        <authorList>
            <person name="Liu Q."/>
            <person name="Xin Y.-H."/>
        </authorList>
    </citation>
    <scope>NUCLEOTIDE SEQUENCE [LARGE SCALE GENOMIC DNA]</scope>
    <source>
        <strain evidence="4 5">HLT2-17</strain>
    </source>
</reference>
<dbReference type="EMBL" id="SDWW01000013">
    <property type="protein sequence ID" value="RYV51657.1"/>
    <property type="molecule type" value="Genomic_DNA"/>
</dbReference>
<dbReference type="PROSITE" id="PS50883">
    <property type="entry name" value="EAL"/>
    <property type="match status" value="1"/>
</dbReference>
<dbReference type="InterPro" id="IPR001633">
    <property type="entry name" value="EAL_dom"/>
</dbReference>
<dbReference type="PANTHER" id="PTHR44757:SF2">
    <property type="entry name" value="BIOFILM ARCHITECTURE MAINTENANCE PROTEIN MBAA"/>
    <property type="match status" value="1"/>
</dbReference>
<organism evidence="4 5">
    <name type="scientific">Pengzhenrongella frigida</name>
    <dbReference type="NCBI Taxonomy" id="1259133"/>
    <lineage>
        <taxon>Bacteria</taxon>
        <taxon>Bacillati</taxon>
        <taxon>Actinomycetota</taxon>
        <taxon>Actinomycetes</taxon>
        <taxon>Micrococcales</taxon>
        <taxon>Pengzhenrongella</taxon>
    </lineage>
</organism>
<proteinExistence type="predicted"/>